<reference evidence="1" key="1">
    <citation type="journal article" date="2020" name="Nature">
        <title>Giant virus diversity and host interactions through global metagenomics.</title>
        <authorList>
            <person name="Schulz F."/>
            <person name="Roux S."/>
            <person name="Paez-Espino D."/>
            <person name="Jungbluth S."/>
            <person name="Walsh D.A."/>
            <person name="Denef V.J."/>
            <person name="McMahon K.D."/>
            <person name="Konstantinidis K.T."/>
            <person name="Eloe-Fadrosh E.A."/>
            <person name="Kyrpides N.C."/>
            <person name="Woyke T."/>
        </authorList>
    </citation>
    <scope>NUCLEOTIDE SEQUENCE</scope>
    <source>
        <strain evidence="1">GVMAG-M-3300027206-1</strain>
    </source>
</reference>
<proteinExistence type="predicted"/>
<evidence type="ECO:0000313" key="1">
    <source>
        <dbReference type="EMBL" id="QHU03479.1"/>
    </source>
</evidence>
<protein>
    <submittedName>
        <fullName evidence="1">Uncharacterized protein</fullName>
    </submittedName>
</protein>
<dbReference type="EMBL" id="MN740383">
    <property type="protein sequence ID" value="QHU03479.1"/>
    <property type="molecule type" value="Genomic_DNA"/>
</dbReference>
<name>A0A6C0JCY4_9ZZZZ</name>
<accession>A0A6C0JCY4</accession>
<dbReference type="AlphaFoldDB" id="A0A6C0JCY4"/>
<organism evidence="1">
    <name type="scientific">viral metagenome</name>
    <dbReference type="NCBI Taxonomy" id="1070528"/>
    <lineage>
        <taxon>unclassified sequences</taxon>
        <taxon>metagenomes</taxon>
        <taxon>organismal metagenomes</taxon>
    </lineage>
</organism>
<sequence length="72" mass="8661">MVEDEVIYMFENCVEVPTYNEICGAYVDIGKGFSEATIVETELKLALLLDTLQDRRDYHWDKIKLRWKERWM</sequence>